<gene>
    <name evidence="1" type="primary">dch</name>
    <name evidence="1" type="ORF">TA5114_01379</name>
</gene>
<dbReference type="Gene3D" id="3.90.226.10">
    <property type="entry name" value="2-enoyl-CoA Hydratase, Chain A, domain 1"/>
    <property type="match status" value="1"/>
</dbReference>
<dbReference type="SUPFAM" id="SSF52096">
    <property type="entry name" value="ClpP/crotonase"/>
    <property type="match status" value="1"/>
</dbReference>
<protein>
    <submittedName>
        <fullName evidence="1">Cyclohexa-1,5-dienecarbonyl-CoA hydratase</fullName>
        <ecNumber evidence="1">4.2.1.100</ecNumber>
    </submittedName>
</protein>
<dbReference type="OrthoDB" id="9777711at2"/>
<keyword evidence="1" id="KW-0456">Lyase</keyword>
<dbReference type="CDD" id="cd06558">
    <property type="entry name" value="crotonase-like"/>
    <property type="match status" value="1"/>
</dbReference>
<dbReference type="RefSeq" id="WP_082625842.1">
    <property type="nucleotide sequence ID" value="NZ_CYTO01000010.1"/>
</dbReference>
<accession>A0A0P1J5R1</accession>
<dbReference type="AlphaFoldDB" id="A0A0P1J5R1"/>
<keyword evidence="2" id="KW-1185">Reference proteome</keyword>
<dbReference type="EC" id="4.2.1.100" evidence="1"/>
<organism evidence="1 2">
    <name type="scientific">Cognatishimia activa</name>
    <dbReference type="NCBI Taxonomy" id="1715691"/>
    <lineage>
        <taxon>Bacteria</taxon>
        <taxon>Pseudomonadati</taxon>
        <taxon>Pseudomonadota</taxon>
        <taxon>Alphaproteobacteria</taxon>
        <taxon>Rhodobacterales</taxon>
        <taxon>Paracoccaceae</taxon>
        <taxon>Cognatishimia</taxon>
    </lineage>
</organism>
<dbReference type="InterPro" id="IPR029045">
    <property type="entry name" value="ClpP/crotonase-like_dom_sf"/>
</dbReference>
<dbReference type="InterPro" id="IPR001753">
    <property type="entry name" value="Enoyl-CoA_hydra/iso"/>
</dbReference>
<dbReference type="STRING" id="1715691.TA5113_01639"/>
<dbReference type="Pfam" id="PF00378">
    <property type="entry name" value="ECH_1"/>
    <property type="match status" value="1"/>
</dbReference>
<dbReference type="EMBL" id="CYUE01000013">
    <property type="protein sequence ID" value="CUK25578.1"/>
    <property type="molecule type" value="Genomic_DNA"/>
</dbReference>
<evidence type="ECO:0000313" key="1">
    <source>
        <dbReference type="EMBL" id="CUK25578.1"/>
    </source>
</evidence>
<dbReference type="PANTHER" id="PTHR43459:SF1">
    <property type="entry name" value="EG:BACN32G11.4 PROTEIN"/>
    <property type="match status" value="1"/>
</dbReference>
<reference evidence="2" key="1">
    <citation type="submission" date="2015-09" db="EMBL/GenBank/DDBJ databases">
        <authorList>
            <person name="Rodrigo-Torres Lidia"/>
            <person name="Arahal R.David."/>
        </authorList>
    </citation>
    <scope>NUCLEOTIDE SEQUENCE [LARGE SCALE GENOMIC DNA]</scope>
    <source>
        <strain evidence="2">CECT 5114</strain>
    </source>
</reference>
<dbReference type="Proteomes" id="UP000051184">
    <property type="component" value="Unassembled WGS sequence"/>
</dbReference>
<name>A0A0P1J5R1_9RHOB</name>
<proteinExistence type="predicted"/>
<dbReference type="PANTHER" id="PTHR43459">
    <property type="entry name" value="ENOYL-COA HYDRATASE"/>
    <property type="match status" value="1"/>
</dbReference>
<evidence type="ECO:0000313" key="2">
    <source>
        <dbReference type="Proteomes" id="UP000051184"/>
    </source>
</evidence>
<dbReference type="GO" id="GO:0018823">
    <property type="term" value="F:cyclohexa-1,5-dienecarbonyl-CoA hydratase activity"/>
    <property type="evidence" value="ECO:0007669"/>
    <property type="project" value="UniProtKB-EC"/>
</dbReference>
<sequence>MSGVACEQMILPGLEPCFRIKMNAPRSNALEPGLLSELRGAFDAIERSGVTKVLLSSGRNFSTGGDVGRFYEAAQNGNAEQYAKSVVPALQDLVLRMLSMPVIIAVSIRGAVTGGAAGLVFGSDLATAAPDAFMQPYYSAVGFAPDGGWTAVLPKLIGTGHARGWLMSNHRYNAAKLHELGLVQAVDSDPDAQALTLLDQLDVGSALATKSLLWNARTLAEVQQGLGAETSAFENLIGRQETLSRMEGFLQTAG</sequence>